<dbReference type="SUPFAM" id="SSF53850">
    <property type="entry name" value="Periplasmic binding protein-like II"/>
    <property type="match status" value="1"/>
</dbReference>
<sequence>MLSRRKLLSAAVASSALSLGLRPTGSEAADEYPNRLIRLIVGYATGGNVDVPARLFVPELQRILGVPVIIENRPGASGITAAEAVASMAPDGYNIIWGTSASHSVSVVAMASLPFDPVKDFAPITLISEDPNVIVASEGFPAADSIEAFLAYVKSHPNTPIGTSGPATSGRFAVELMKPKLGVELTVVPYKSTGPLLTDLAGGHIPLGIMGASTAVPFIREKSIRAIAMTSLRRSSVLPDVPTLNETVSKGFDAVAWSALFAPPGTPDAIINKINAAMKEASELPAIKKWFAESGLEVPMSSPEELTSFMKADIQKWVQVAKENNLKIDVQ</sequence>
<evidence type="ECO:0000256" key="1">
    <source>
        <dbReference type="ARBA" id="ARBA00006987"/>
    </source>
</evidence>
<evidence type="ECO:0000313" key="3">
    <source>
        <dbReference type="EMBL" id="SHG44838.1"/>
    </source>
</evidence>
<dbReference type="OrthoDB" id="7250490at2"/>
<dbReference type="Proteomes" id="UP000189796">
    <property type="component" value="Chromosome I"/>
</dbReference>
<dbReference type="PANTHER" id="PTHR42928">
    <property type="entry name" value="TRICARBOXYLATE-BINDING PROTEIN"/>
    <property type="match status" value="1"/>
</dbReference>
<feature type="signal peptide" evidence="2">
    <location>
        <begin position="1"/>
        <end position="28"/>
    </location>
</feature>
<reference evidence="3 4" key="1">
    <citation type="submission" date="2016-11" db="EMBL/GenBank/DDBJ databases">
        <authorList>
            <person name="Jaros S."/>
            <person name="Januszkiewicz K."/>
            <person name="Wedrychowicz H."/>
        </authorList>
    </citation>
    <scope>NUCLEOTIDE SEQUENCE [LARGE SCALE GENOMIC DNA]</scope>
    <source>
        <strain evidence="3 4">GAS138</strain>
    </source>
</reference>
<dbReference type="PANTHER" id="PTHR42928:SF5">
    <property type="entry name" value="BLR1237 PROTEIN"/>
    <property type="match status" value="1"/>
</dbReference>
<dbReference type="Gene3D" id="3.40.190.10">
    <property type="entry name" value="Periplasmic binding protein-like II"/>
    <property type="match status" value="1"/>
</dbReference>
<dbReference type="AlphaFoldDB" id="A0A1M5JWC5"/>
<protein>
    <submittedName>
        <fullName evidence="3">Tripartite-type tricarboxylate transporter, receptor component TctC</fullName>
    </submittedName>
</protein>
<dbReference type="EMBL" id="LT670817">
    <property type="protein sequence ID" value="SHG44838.1"/>
    <property type="molecule type" value="Genomic_DNA"/>
</dbReference>
<keyword evidence="3" id="KW-0675">Receptor</keyword>
<feature type="chain" id="PRO_5013382107" evidence="2">
    <location>
        <begin position="29"/>
        <end position="331"/>
    </location>
</feature>
<evidence type="ECO:0000313" key="4">
    <source>
        <dbReference type="Proteomes" id="UP000189796"/>
    </source>
</evidence>
<dbReference type="Gene3D" id="3.40.190.150">
    <property type="entry name" value="Bordetella uptake gene, domain 1"/>
    <property type="match status" value="1"/>
</dbReference>
<proteinExistence type="inferred from homology"/>
<dbReference type="InterPro" id="IPR042100">
    <property type="entry name" value="Bug_dom1"/>
</dbReference>
<dbReference type="Pfam" id="PF03401">
    <property type="entry name" value="TctC"/>
    <property type="match status" value="1"/>
</dbReference>
<name>A0A1M5JWC5_9BRAD</name>
<evidence type="ECO:0000256" key="2">
    <source>
        <dbReference type="SAM" id="SignalP"/>
    </source>
</evidence>
<comment type="similarity">
    <text evidence="1">Belongs to the UPF0065 (bug) family.</text>
</comment>
<dbReference type="InterPro" id="IPR005064">
    <property type="entry name" value="BUG"/>
</dbReference>
<keyword evidence="2" id="KW-0732">Signal</keyword>
<accession>A0A1M5JWC5</accession>
<dbReference type="PIRSF" id="PIRSF017082">
    <property type="entry name" value="YflP"/>
    <property type="match status" value="1"/>
</dbReference>
<organism evidence="3 4">
    <name type="scientific">Bradyrhizobium erythrophlei</name>
    <dbReference type="NCBI Taxonomy" id="1437360"/>
    <lineage>
        <taxon>Bacteria</taxon>
        <taxon>Pseudomonadati</taxon>
        <taxon>Pseudomonadota</taxon>
        <taxon>Alphaproteobacteria</taxon>
        <taxon>Hyphomicrobiales</taxon>
        <taxon>Nitrobacteraceae</taxon>
        <taxon>Bradyrhizobium</taxon>
    </lineage>
</organism>
<gene>
    <name evidence="3" type="ORF">SAMN05443248_1594</name>
</gene>